<dbReference type="Gene3D" id="3.30.70.100">
    <property type="match status" value="1"/>
</dbReference>
<evidence type="ECO:0000256" key="9">
    <source>
        <dbReference type="SAM" id="SignalP"/>
    </source>
</evidence>
<evidence type="ECO:0000256" key="7">
    <source>
        <dbReference type="SAM" id="Coils"/>
    </source>
</evidence>
<keyword evidence="5 8" id="KW-1133">Transmembrane helix</keyword>
<feature type="coiled-coil region" evidence="7">
    <location>
        <begin position="128"/>
        <end position="162"/>
    </location>
</feature>
<feature type="signal peptide" evidence="9">
    <location>
        <begin position="1"/>
        <end position="28"/>
    </location>
</feature>
<keyword evidence="6 8" id="KW-0472">Membrane</keyword>
<feature type="transmembrane region" description="Helical" evidence="8">
    <location>
        <begin position="601"/>
        <end position="621"/>
    </location>
</feature>
<dbReference type="Pfam" id="PF21082">
    <property type="entry name" value="MS_channel_3rd"/>
    <property type="match status" value="1"/>
</dbReference>
<evidence type="ECO:0000256" key="2">
    <source>
        <dbReference type="ARBA" id="ARBA00008017"/>
    </source>
</evidence>
<feature type="domain" description="Mechanosensitive ion channel MscS" evidence="10">
    <location>
        <begin position="643"/>
        <end position="709"/>
    </location>
</feature>
<dbReference type="InterPro" id="IPR006685">
    <property type="entry name" value="MscS_channel_2nd"/>
</dbReference>
<dbReference type="InterPro" id="IPR049278">
    <property type="entry name" value="MS_channel_C"/>
</dbReference>
<evidence type="ECO:0000256" key="4">
    <source>
        <dbReference type="ARBA" id="ARBA00022692"/>
    </source>
</evidence>
<dbReference type="SUPFAM" id="SSF50182">
    <property type="entry name" value="Sm-like ribonucleoproteins"/>
    <property type="match status" value="1"/>
</dbReference>
<organism evidence="12 13">
    <name type="scientific">Mucilaginibacter yixingensis</name>
    <dbReference type="NCBI Taxonomy" id="1295612"/>
    <lineage>
        <taxon>Bacteria</taxon>
        <taxon>Pseudomonadati</taxon>
        <taxon>Bacteroidota</taxon>
        <taxon>Sphingobacteriia</taxon>
        <taxon>Sphingobacteriales</taxon>
        <taxon>Sphingobacteriaceae</taxon>
        <taxon>Mucilaginibacter</taxon>
    </lineage>
</organism>
<dbReference type="OrthoDB" id="9809206at2"/>
<comment type="caution">
    <text evidence="12">The sequence shown here is derived from an EMBL/GenBank/DDBJ whole genome shotgun (WGS) entry which is preliminary data.</text>
</comment>
<evidence type="ECO:0000256" key="5">
    <source>
        <dbReference type="ARBA" id="ARBA00022989"/>
    </source>
</evidence>
<comment type="similarity">
    <text evidence="2">Belongs to the MscS (TC 1.A.23) family.</text>
</comment>
<dbReference type="PANTHER" id="PTHR30347">
    <property type="entry name" value="POTASSIUM CHANNEL RELATED"/>
    <property type="match status" value="1"/>
</dbReference>
<dbReference type="SUPFAM" id="SSF82689">
    <property type="entry name" value="Mechanosensitive channel protein MscS (YggB), C-terminal domain"/>
    <property type="match status" value="1"/>
</dbReference>
<dbReference type="AlphaFoldDB" id="A0A2T5JA35"/>
<feature type="transmembrane region" description="Helical" evidence="8">
    <location>
        <begin position="398"/>
        <end position="418"/>
    </location>
</feature>
<dbReference type="GO" id="GO:0008381">
    <property type="term" value="F:mechanosensitive monoatomic ion channel activity"/>
    <property type="evidence" value="ECO:0007669"/>
    <property type="project" value="UniProtKB-ARBA"/>
</dbReference>
<evidence type="ECO:0000256" key="6">
    <source>
        <dbReference type="ARBA" id="ARBA00023136"/>
    </source>
</evidence>
<dbReference type="EMBL" id="QAOQ01000004">
    <property type="protein sequence ID" value="PTQ96940.1"/>
    <property type="molecule type" value="Genomic_DNA"/>
</dbReference>
<evidence type="ECO:0000259" key="10">
    <source>
        <dbReference type="Pfam" id="PF00924"/>
    </source>
</evidence>
<feature type="transmembrane region" description="Helical" evidence="8">
    <location>
        <begin position="430"/>
        <end position="448"/>
    </location>
</feature>
<dbReference type="PANTHER" id="PTHR30347:SF1">
    <property type="entry name" value="MECHANOSENSITIVE CHANNEL MSCK"/>
    <property type="match status" value="1"/>
</dbReference>
<feature type="transmembrane region" description="Helical" evidence="8">
    <location>
        <begin position="277"/>
        <end position="296"/>
    </location>
</feature>
<dbReference type="InterPro" id="IPR011014">
    <property type="entry name" value="MscS_channel_TM-2"/>
</dbReference>
<evidence type="ECO:0000313" key="12">
    <source>
        <dbReference type="EMBL" id="PTQ96940.1"/>
    </source>
</evidence>
<keyword evidence="4 8" id="KW-0812">Transmembrane</keyword>
<feature type="domain" description="Mechanosensitive ion channel MscS C-terminal" evidence="11">
    <location>
        <begin position="717"/>
        <end position="799"/>
    </location>
</feature>
<evidence type="ECO:0000259" key="11">
    <source>
        <dbReference type="Pfam" id="PF21082"/>
    </source>
</evidence>
<dbReference type="Proteomes" id="UP000244168">
    <property type="component" value="Unassembled WGS sequence"/>
</dbReference>
<sequence>MMREAKSCLKYLAAFALLLVCALPNANAQHSHRKSNKRDSLRRSILRRDSMMRTFKRSDTSINDYLQKVEYYNASFNQIKNNLGRDIDTVEISTQLPKIEKRVQLVKKLINDDQSSTLRYLYTIRDLLDRSEEQLDGWQDQLSDLNEKLVQSQSDLSQMHKDSMLRVLPSDTSMVKTFMQQKITIYRKWHKLDSLDKLLLTKVGLLQNRVTSAYISVLDQTDQIDQKIRVFGDRALSCEAGYIWQAPTNKTATFKDAFNRSLTMNGKLFSIMITRDVVLHVCAGLLFVLFLAWVGYNRRKILLYKERPHEILSQTTYLAKYPFVSAFLLVTAVAPNFYNYPPVVFIEVFALLMFITVLYLVKKTQERPVFIFLLQLFVLTLFYSASNLFVKASEADRVVILILAGLTAAMAIQLQKKLQGSDDFLPHSRFIIRVFIILQAISFVLNVFGRFSLAKIIGFTAVYNLWLGLGLYMVVQILMESLFLQLEANKSDQGINSYIDFSVLQKKLRRILSFGATIVWLIMLAQNLSIEDGVFDWISEVLTTSHTVGGTGTFTFGSVIIFVAVIWLSSIVARLISYIYDFADQHRSAPLFKKKTRTSILVVKIAVFAIGFLLAVAASGVPLDKVTIIISAFGVGIGFGLQNIVNNLVSGLILAFERPVQIGDVIEVDNKSGTIKEIGIRSSRIVIGNGAELIVPNGDLISNHVINWTLSDSNRQVTLKISVAYGSDIKQVEQLLRDVLKDREDIMSTPPPSVLLQNLSESSIEFKVSFWADEIGNWERLKSQVLADIYATLRKEGIGLPYTPKEVAIHLPNEKKDDEKTNDKK</sequence>
<gene>
    <name evidence="12" type="ORF">C8P68_104434</name>
</gene>
<dbReference type="InterPro" id="IPR010920">
    <property type="entry name" value="LSM_dom_sf"/>
</dbReference>
<keyword evidence="9" id="KW-0732">Signal</keyword>
<dbReference type="InterPro" id="IPR052702">
    <property type="entry name" value="MscS-like_channel"/>
</dbReference>
<feature type="transmembrane region" description="Helical" evidence="8">
    <location>
        <begin position="317"/>
        <end position="338"/>
    </location>
</feature>
<comment type="subcellular location">
    <subcellularLocation>
        <location evidence="1">Cell membrane</location>
        <topology evidence="1">Multi-pass membrane protein</topology>
    </subcellularLocation>
</comment>
<feature type="transmembrane region" description="Helical" evidence="8">
    <location>
        <begin position="554"/>
        <end position="580"/>
    </location>
</feature>
<dbReference type="SUPFAM" id="SSF82861">
    <property type="entry name" value="Mechanosensitive channel protein MscS (YggB), transmembrane region"/>
    <property type="match status" value="1"/>
</dbReference>
<keyword evidence="7" id="KW-0175">Coiled coil</keyword>
<dbReference type="RefSeq" id="WP_107828878.1">
    <property type="nucleotide sequence ID" value="NZ_CP160205.1"/>
</dbReference>
<feature type="transmembrane region" description="Helical" evidence="8">
    <location>
        <begin position="627"/>
        <end position="649"/>
    </location>
</feature>
<reference evidence="12 13" key="1">
    <citation type="submission" date="2018-04" db="EMBL/GenBank/DDBJ databases">
        <title>Genomic Encyclopedia of Archaeal and Bacterial Type Strains, Phase II (KMG-II): from individual species to whole genera.</title>
        <authorList>
            <person name="Goeker M."/>
        </authorList>
    </citation>
    <scope>NUCLEOTIDE SEQUENCE [LARGE SCALE GENOMIC DNA]</scope>
    <source>
        <strain evidence="12 13">DSM 26809</strain>
    </source>
</reference>
<dbReference type="Pfam" id="PF00924">
    <property type="entry name" value="MS_channel_2nd"/>
    <property type="match status" value="1"/>
</dbReference>
<dbReference type="InterPro" id="IPR011066">
    <property type="entry name" value="MscS_channel_C_sf"/>
</dbReference>
<keyword evidence="13" id="KW-1185">Reference proteome</keyword>
<protein>
    <submittedName>
        <fullName evidence="12">Mechanosensitive ion channel-like protein</fullName>
    </submittedName>
</protein>
<dbReference type="Gene3D" id="2.30.30.60">
    <property type="match status" value="1"/>
</dbReference>
<evidence type="ECO:0000256" key="8">
    <source>
        <dbReference type="SAM" id="Phobius"/>
    </source>
</evidence>
<evidence type="ECO:0000256" key="1">
    <source>
        <dbReference type="ARBA" id="ARBA00004651"/>
    </source>
</evidence>
<keyword evidence="3" id="KW-1003">Cell membrane</keyword>
<accession>A0A2T5JA35</accession>
<evidence type="ECO:0000313" key="13">
    <source>
        <dbReference type="Proteomes" id="UP000244168"/>
    </source>
</evidence>
<feature type="transmembrane region" description="Helical" evidence="8">
    <location>
        <begin position="368"/>
        <end position="386"/>
    </location>
</feature>
<dbReference type="InterPro" id="IPR023408">
    <property type="entry name" value="MscS_beta-dom_sf"/>
</dbReference>
<evidence type="ECO:0000256" key="3">
    <source>
        <dbReference type="ARBA" id="ARBA00022475"/>
    </source>
</evidence>
<proteinExistence type="inferred from homology"/>
<feature type="transmembrane region" description="Helical" evidence="8">
    <location>
        <begin position="454"/>
        <end position="475"/>
    </location>
</feature>
<feature type="transmembrane region" description="Helical" evidence="8">
    <location>
        <begin position="344"/>
        <end position="361"/>
    </location>
</feature>
<feature type="chain" id="PRO_5015437142" evidence="9">
    <location>
        <begin position="29"/>
        <end position="825"/>
    </location>
</feature>
<dbReference type="GO" id="GO:0005886">
    <property type="term" value="C:plasma membrane"/>
    <property type="evidence" value="ECO:0007669"/>
    <property type="project" value="UniProtKB-SubCell"/>
</dbReference>
<name>A0A2T5JA35_9SPHI</name>
<dbReference type="Gene3D" id="1.10.287.1260">
    <property type="match status" value="1"/>
</dbReference>